<gene>
    <name evidence="11" type="ORF">GGX14DRAFT_438985</name>
</gene>
<feature type="region of interest" description="Disordered" evidence="9">
    <location>
        <begin position="896"/>
        <end position="917"/>
    </location>
</feature>
<keyword evidence="4" id="KW-0489">Methyltransferase</keyword>
<dbReference type="PROSITE" id="PS50280">
    <property type="entry name" value="SET"/>
    <property type="match status" value="1"/>
</dbReference>
<dbReference type="CDD" id="cd10524">
    <property type="entry name" value="SET_Suv4-20-like"/>
    <property type="match status" value="1"/>
</dbReference>
<keyword evidence="7" id="KW-0156">Chromatin regulator</keyword>
<dbReference type="GO" id="GO:0032259">
    <property type="term" value="P:methylation"/>
    <property type="evidence" value="ECO:0007669"/>
    <property type="project" value="UniProtKB-KW"/>
</dbReference>
<evidence type="ECO:0000256" key="3">
    <source>
        <dbReference type="ARBA" id="ARBA00022454"/>
    </source>
</evidence>
<dbReference type="InterPro" id="IPR001214">
    <property type="entry name" value="SET_dom"/>
</dbReference>
<dbReference type="InterPro" id="IPR039977">
    <property type="entry name" value="Suv4-20/Set9"/>
</dbReference>
<evidence type="ECO:0000256" key="9">
    <source>
        <dbReference type="SAM" id="MobiDB-lite"/>
    </source>
</evidence>
<feature type="compositionally biased region" description="Polar residues" evidence="9">
    <location>
        <begin position="370"/>
        <end position="386"/>
    </location>
</feature>
<evidence type="ECO:0000256" key="7">
    <source>
        <dbReference type="ARBA" id="ARBA00022853"/>
    </source>
</evidence>
<comment type="caution">
    <text evidence="11">The sequence shown here is derived from an EMBL/GenBank/DDBJ whole genome shotgun (WGS) entry which is preliminary data.</text>
</comment>
<feature type="region of interest" description="Disordered" evidence="9">
    <location>
        <begin position="945"/>
        <end position="1064"/>
    </location>
</feature>
<dbReference type="GO" id="GO:0005694">
    <property type="term" value="C:chromosome"/>
    <property type="evidence" value="ECO:0007669"/>
    <property type="project" value="UniProtKB-SubCell"/>
</dbReference>
<feature type="region of interest" description="Disordered" evidence="9">
    <location>
        <begin position="270"/>
        <end position="318"/>
    </location>
</feature>
<feature type="compositionally biased region" description="Polar residues" evidence="9">
    <location>
        <begin position="788"/>
        <end position="797"/>
    </location>
</feature>
<feature type="domain" description="SET" evidence="10">
    <location>
        <begin position="126"/>
        <end position="248"/>
    </location>
</feature>
<dbReference type="SMART" id="SM00317">
    <property type="entry name" value="SET"/>
    <property type="match status" value="1"/>
</dbReference>
<dbReference type="Gene3D" id="1.10.10.1700">
    <property type="entry name" value="Histone-lysine N-methyltransferase"/>
    <property type="match status" value="1"/>
</dbReference>
<proteinExistence type="predicted"/>
<feature type="region of interest" description="Disordered" evidence="9">
    <location>
        <begin position="367"/>
        <end position="584"/>
    </location>
</feature>
<feature type="compositionally biased region" description="Acidic residues" evidence="9">
    <location>
        <begin position="277"/>
        <end position="300"/>
    </location>
</feature>
<dbReference type="EMBL" id="JARJCW010000013">
    <property type="protein sequence ID" value="KAJ7217941.1"/>
    <property type="molecule type" value="Genomic_DNA"/>
</dbReference>
<dbReference type="GO" id="GO:0005634">
    <property type="term" value="C:nucleus"/>
    <property type="evidence" value="ECO:0007669"/>
    <property type="project" value="UniProtKB-SubCell"/>
</dbReference>
<organism evidence="11 12">
    <name type="scientific">Mycena pura</name>
    <dbReference type="NCBI Taxonomy" id="153505"/>
    <lineage>
        <taxon>Eukaryota</taxon>
        <taxon>Fungi</taxon>
        <taxon>Dikarya</taxon>
        <taxon>Basidiomycota</taxon>
        <taxon>Agaricomycotina</taxon>
        <taxon>Agaricomycetes</taxon>
        <taxon>Agaricomycetidae</taxon>
        <taxon>Agaricales</taxon>
        <taxon>Marasmiineae</taxon>
        <taxon>Mycenaceae</taxon>
        <taxon>Mycena</taxon>
    </lineage>
</organism>
<feature type="region of interest" description="Disordered" evidence="9">
    <location>
        <begin position="683"/>
        <end position="875"/>
    </location>
</feature>
<dbReference type="AlphaFoldDB" id="A0AAD6VR73"/>
<evidence type="ECO:0000256" key="1">
    <source>
        <dbReference type="ARBA" id="ARBA00004123"/>
    </source>
</evidence>
<evidence type="ECO:0000256" key="6">
    <source>
        <dbReference type="ARBA" id="ARBA00022691"/>
    </source>
</evidence>
<feature type="compositionally biased region" description="Acidic residues" evidence="9">
    <location>
        <begin position="331"/>
        <end position="345"/>
    </location>
</feature>
<sequence>MSSLSYVPGNVLWRPTKIMNMRDLSKDDDFLSHLLVEKLGTGTVPLLVHKMDSSRRLPKTHAEDILKIVRRLVTTKGPISLVIRQAVDELLVLSAVRYYLKHYTQKQINAFATHASRYFELYHPSGCIEIAHTSRYAHHTGKSELCILATRNLAPGSVITELKGSMANLTDEEDRELKRTDLRNSDIRRDFSVIHSKQMKKNHLFLGPARFVNHDCNNNCELFREGKYITFRVLRPIAIGEEISAHYGDGYFGKKNRHCLCETCEKRGKGGYAPDHTDEDPPISSDSETDSDSDSDLDSDENLHSDGEAQKPRLNLNERRTRRGVYAIMPEAEEDTDESDNEADDVAPVSLPEGVIGGEIELVAEVDTASDLTSLPPSRAQSNSAAQPVAGPSSLPTPESPGMASPEPSALTALSPAMTTRSSSALTSLSSTDDRPSTSKNRQPTPFRSIISTRDQRAQARATPAAELSKQLMTPPLSEDPDTPTKRFMRSASANVLSSKRGAGNDKGTGRQNQIPTIDELLEVSTPASSLSGRTRKGKEKEDTHVKTEETEPSRILRVRPSLPATVEVSKEPPPAREPPRGPDGKLLPICSTCSNVLPVISVDSQVVWGLDASGRKRKKQDCPRCLRHFAIYGQPWPCRVSPDGPVYLLPTPREEGTPVESASRRVNKKALSMLDRKLAAAAAIASTPSKSHKRQKEEEDGRPFKRRKTEPILRVETSKSQKDKHSKTGRHSLPGCKVLYTYGRHKRGRKPTSPSPSKSSDKDEDAESEVPAEAGQPVPKVRRQRKTATPQPTLSRAQRAEEREKVRRWLEKKDEEEAEEDIAGDPSGSARKRSSADLEDLEDHMKRKIARAKERQLPLQKVIPRPGSGFRGGQLFAKPNPLSYALHAWASPLLSAASSSSEDELPPDTPEDDVTVHLPSDTCVLARAPSIDFTFKPTPFSFARRRWGSSSTPPRDETKRRDLTDSTSQQDDASVSEEEHLTSSDELQTSLSIPNTDGFLRPPWYPNPIQGPNMSHVTVGYPTSISSLDRLSHSPADNDGSPAQRTVKRTPPSSPFLQDSDSSPLPILRRIISPASSPLSSLDSDLESSRDDKETLVKANVVRRTYSSVLFTSESVVPSLSLVQVDAEWGDSPLTSPIESDPDS</sequence>
<keyword evidence="3" id="KW-0158">Chromosome</keyword>
<feature type="compositionally biased region" description="Low complexity" evidence="9">
    <location>
        <begin position="419"/>
        <end position="431"/>
    </location>
</feature>
<evidence type="ECO:0000259" key="10">
    <source>
        <dbReference type="PROSITE" id="PS50280"/>
    </source>
</evidence>
<evidence type="ECO:0000256" key="4">
    <source>
        <dbReference type="ARBA" id="ARBA00022603"/>
    </source>
</evidence>
<feature type="compositionally biased region" description="Polar residues" evidence="9">
    <location>
        <begin position="1011"/>
        <end position="1030"/>
    </location>
</feature>
<keyword evidence="12" id="KW-1185">Reference proteome</keyword>
<reference evidence="11" key="1">
    <citation type="submission" date="2023-03" db="EMBL/GenBank/DDBJ databases">
        <title>Massive genome expansion in bonnet fungi (Mycena s.s.) driven by repeated elements and novel gene families across ecological guilds.</title>
        <authorList>
            <consortium name="Lawrence Berkeley National Laboratory"/>
            <person name="Harder C.B."/>
            <person name="Miyauchi S."/>
            <person name="Viragh M."/>
            <person name="Kuo A."/>
            <person name="Thoen E."/>
            <person name="Andreopoulos B."/>
            <person name="Lu D."/>
            <person name="Skrede I."/>
            <person name="Drula E."/>
            <person name="Henrissat B."/>
            <person name="Morin E."/>
            <person name="Kohler A."/>
            <person name="Barry K."/>
            <person name="LaButti K."/>
            <person name="Morin E."/>
            <person name="Salamov A."/>
            <person name="Lipzen A."/>
            <person name="Mereny Z."/>
            <person name="Hegedus B."/>
            <person name="Baldrian P."/>
            <person name="Stursova M."/>
            <person name="Weitz H."/>
            <person name="Taylor A."/>
            <person name="Grigoriev I.V."/>
            <person name="Nagy L.G."/>
            <person name="Martin F."/>
            <person name="Kauserud H."/>
        </authorList>
    </citation>
    <scope>NUCLEOTIDE SEQUENCE</scope>
    <source>
        <strain evidence="11">9144</strain>
    </source>
</reference>
<evidence type="ECO:0000256" key="2">
    <source>
        <dbReference type="ARBA" id="ARBA00004286"/>
    </source>
</evidence>
<evidence type="ECO:0000313" key="12">
    <source>
        <dbReference type="Proteomes" id="UP001219525"/>
    </source>
</evidence>
<feature type="compositionally biased region" description="Basic and acidic residues" evidence="9">
    <location>
        <begin position="696"/>
        <end position="724"/>
    </location>
</feature>
<dbReference type="Gene3D" id="2.170.270.10">
    <property type="entry name" value="SET domain"/>
    <property type="match status" value="1"/>
</dbReference>
<feature type="compositionally biased region" description="Polar residues" evidence="9">
    <location>
        <begin position="985"/>
        <end position="996"/>
    </location>
</feature>
<dbReference type="GO" id="GO:0042799">
    <property type="term" value="F:histone H4K20 methyltransferase activity"/>
    <property type="evidence" value="ECO:0007669"/>
    <property type="project" value="UniProtKB-ARBA"/>
</dbReference>
<dbReference type="InterPro" id="IPR041938">
    <property type="entry name" value="Hist-Lys_N-MTase_N"/>
</dbReference>
<evidence type="ECO:0000256" key="5">
    <source>
        <dbReference type="ARBA" id="ARBA00022679"/>
    </source>
</evidence>
<keyword evidence="6" id="KW-0949">S-adenosyl-L-methionine</keyword>
<feature type="region of interest" description="Disordered" evidence="9">
    <location>
        <begin position="330"/>
        <end position="349"/>
    </location>
</feature>
<dbReference type="Proteomes" id="UP001219525">
    <property type="component" value="Unassembled WGS sequence"/>
</dbReference>
<evidence type="ECO:0000313" key="11">
    <source>
        <dbReference type="EMBL" id="KAJ7217941.1"/>
    </source>
</evidence>
<evidence type="ECO:0000256" key="8">
    <source>
        <dbReference type="ARBA" id="ARBA00023242"/>
    </source>
</evidence>
<feature type="compositionally biased region" description="Basic and acidic residues" evidence="9">
    <location>
        <begin position="301"/>
        <end position="318"/>
    </location>
</feature>
<accession>A0AAD6VR73</accession>
<feature type="compositionally biased region" description="Basic and acidic residues" evidence="9">
    <location>
        <begin position="539"/>
        <end position="555"/>
    </location>
</feature>
<feature type="compositionally biased region" description="Basic and acidic residues" evidence="9">
    <location>
        <begin position="955"/>
        <end position="965"/>
    </location>
</feature>
<dbReference type="SUPFAM" id="SSF82199">
    <property type="entry name" value="SET domain"/>
    <property type="match status" value="1"/>
</dbReference>
<feature type="compositionally biased region" description="Acidic residues" evidence="9">
    <location>
        <begin position="902"/>
        <end position="914"/>
    </location>
</feature>
<dbReference type="PANTHER" id="PTHR12977:SF4">
    <property type="entry name" value="HISTONE-LYSINE N-METHYLTRANSFERASE KMT5B"/>
    <property type="match status" value="1"/>
</dbReference>
<dbReference type="PANTHER" id="PTHR12977">
    <property type="entry name" value="SUPPRESSOR OF VARIEGATION 4-20-RELATED"/>
    <property type="match status" value="1"/>
</dbReference>
<feature type="compositionally biased region" description="Basic and acidic residues" evidence="9">
    <location>
        <begin position="569"/>
        <end position="584"/>
    </location>
</feature>
<dbReference type="InterPro" id="IPR046341">
    <property type="entry name" value="SET_dom_sf"/>
</dbReference>
<feature type="compositionally biased region" description="Basic and acidic residues" evidence="9">
    <location>
        <begin position="799"/>
        <end position="816"/>
    </location>
</feature>
<feature type="compositionally biased region" description="Polar residues" evidence="9">
    <location>
        <begin position="438"/>
        <end position="453"/>
    </location>
</feature>
<name>A0AAD6VR73_9AGAR</name>
<comment type="subcellular location">
    <subcellularLocation>
        <location evidence="2">Chromosome</location>
    </subcellularLocation>
    <subcellularLocation>
        <location evidence="1">Nucleus</location>
    </subcellularLocation>
</comment>
<dbReference type="Pfam" id="PF00856">
    <property type="entry name" value="SET"/>
    <property type="match status" value="1"/>
</dbReference>
<protein>
    <recommendedName>
        <fullName evidence="10">SET domain-containing protein</fullName>
    </recommendedName>
</protein>
<keyword evidence="8" id="KW-0539">Nucleus</keyword>
<keyword evidence="5" id="KW-0808">Transferase</keyword>